<name>A0A291GPS5_9MICO</name>
<gene>
    <name evidence="9" type="ORF">CFK38_11630</name>
</gene>
<sequence length="216" mass="22635">MSTDGDSTIEEICRISPVVPVVKVPNVETAVNVAKALVRGGVPVIELTLRTSAAIDAIRAITAEVPEITLGAGTVTTPEQVFLAVEAGARFIVSPGSPRELQEAVLDADIPALLGAATVCEMMQLASRGWRSMKFFPAEAAGGMSYLSSVRGPLPDLQFCPTGGVNRKNASEYLALANVACVGGSWLTPEAAVEAGDWDTIEQLARDASQLRSRTP</sequence>
<dbReference type="EMBL" id="CP023563">
    <property type="protein sequence ID" value="ATG52100.1"/>
    <property type="molecule type" value="Genomic_DNA"/>
</dbReference>
<dbReference type="Pfam" id="PF01081">
    <property type="entry name" value="Aldolase"/>
    <property type="match status" value="1"/>
</dbReference>
<dbReference type="NCBIfam" id="NF004325">
    <property type="entry name" value="PRK05718.1"/>
    <property type="match status" value="1"/>
</dbReference>
<evidence type="ECO:0000313" key="9">
    <source>
        <dbReference type="EMBL" id="ATG52100.1"/>
    </source>
</evidence>
<dbReference type="PROSITE" id="PS00160">
    <property type="entry name" value="ALDOLASE_KDPG_KHG_2"/>
    <property type="match status" value="1"/>
</dbReference>
<evidence type="ECO:0000256" key="8">
    <source>
        <dbReference type="ARBA" id="ARBA00023277"/>
    </source>
</evidence>
<protein>
    <recommendedName>
        <fullName evidence="5">2-dehydro-3-deoxy-phosphogluconate aldolase</fullName>
        <ecNumber evidence="5">4.1.2.14</ecNumber>
    </recommendedName>
</protein>
<dbReference type="EC" id="4.1.2.14" evidence="5"/>
<dbReference type="InterPro" id="IPR000887">
    <property type="entry name" value="Aldlse_KDPG_KHG"/>
</dbReference>
<dbReference type="InterPro" id="IPR031337">
    <property type="entry name" value="KDPG/KHG_AS_1"/>
</dbReference>
<keyword evidence="8" id="KW-0119">Carbohydrate metabolism</keyword>
<evidence type="ECO:0000256" key="2">
    <source>
        <dbReference type="ARBA" id="ARBA00004736"/>
    </source>
</evidence>
<dbReference type="AlphaFoldDB" id="A0A291GPS5"/>
<keyword evidence="7" id="KW-0704">Schiff base</keyword>
<evidence type="ECO:0000313" key="10">
    <source>
        <dbReference type="Proteomes" id="UP000218165"/>
    </source>
</evidence>
<dbReference type="PANTHER" id="PTHR30246:SF1">
    <property type="entry name" value="2-DEHYDRO-3-DEOXY-6-PHOSPHOGALACTONATE ALDOLASE-RELATED"/>
    <property type="match status" value="1"/>
</dbReference>
<evidence type="ECO:0000256" key="4">
    <source>
        <dbReference type="ARBA" id="ARBA00011233"/>
    </source>
</evidence>
<dbReference type="OrthoDB" id="9805177at2"/>
<dbReference type="GO" id="GO:0008675">
    <property type="term" value="F:2-dehydro-3-deoxy-phosphogluconate aldolase activity"/>
    <property type="evidence" value="ECO:0007669"/>
    <property type="project" value="UniProtKB-EC"/>
</dbReference>
<reference evidence="10" key="1">
    <citation type="submission" date="2017-09" db="EMBL/GenBank/DDBJ databases">
        <title>Brachybacterium sp. VM2412.</title>
        <authorList>
            <person name="Tak E.J."/>
            <person name="Bae J.-W."/>
        </authorList>
    </citation>
    <scope>NUCLEOTIDE SEQUENCE [LARGE SCALE GENOMIC DNA]</scope>
    <source>
        <strain evidence="10">VM2412</strain>
    </source>
</reference>
<evidence type="ECO:0000256" key="7">
    <source>
        <dbReference type="ARBA" id="ARBA00023270"/>
    </source>
</evidence>
<comment type="subunit">
    <text evidence="4">Homotrimer.</text>
</comment>
<dbReference type="PROSITE" id="PS00159">
    <property type="entry name" value="ALDOLASE_KDPG_KHG_1"/>
    <property type="match status" value="1"/>
</dbReference>
<dbReference type="InterPro" id="IPR013785">
    <property type="entry name" value="Aldolase_TIM"/>
</dbReference>
<comment type="similarity">
    <text evidence="3">Belongs to the KHG/KDPG aldolase family.</text>
</comment>
<dbReference type="CDD" id="cd00452">
    <property type="entry name" value="KDPG_aldolase"/>
    <property type="match status" value="1"/>
</dbReference>
<dbReference type="Proteomes" id="UP000218165">
    <property type="component" value="Chromosome"/>
</dbReference>
<dbReference type="KEGG" id="brz:CFK38_11630"/>
<dbReference type="RefSeq" id="WP_096803217.1">
    <property type="nucleotide sequence ID" value="NZ_CP023563.1"/>
</dbReference>
<keyword evidence="10" id="KW-1185">Reference proteome</keyword>
<organism evidence="9 10">
    <name type="scientific">Brachybacterium vulturis</name>
    <dbReference type="NCBI Taxonomy" id="2017484"/>
    <lineage>
        <taxon>Bacteria</taxon>
        <taxon>Bacillati</taxon>
        <taxon>Actinomycetota</taxon>
        <taxon>Actinomycetes</taxon>
        <taxon>Micrococcales</taxon>
        <taxon>Dermabacteraceae</taxon>
        <taxon>Brachybacterium</taxon>
    </lineage>
</organism>
<evidence type="ECO:0000256" key="3">
    <source>
        <dbReference type="ARBA" id="ARBA00006906"/>
    </source>
</evidence>
<evidence type="ECO:0000256" key="1">
    <source>
        <dbReference type="ARBA" id="ARBA00000654"/>
    </source>
</evidence>
<proteinExistence type="inferred from homology"/>
<evidence type="ECO:0000256" key="5">
    <source>
        <dbReference type="ARBA" id="ARBA00013063"/>
    </source>
</evidence>
<accession>A0A291GPS5</accession>
<comment type="catalytic activity">
    <reaction evidence="1">
        <text>2-dehydro-3-deoxy-6-phospho-D-gluconate = D-glyceraldehyde 3-phosphate + pyruvate</text>
        <dbReference type="Rhea" id="RHEA:17089"/>
        <dbReference type="ChEBI" id="CHEBI:15361"/>
        <dbReference type="ChEBI" id="CHEBI:57569"/>
        <dbReference type="ChEBI" id="CHEBI:59776"/>
        <dbReference type="EC" id="4.1.2.14"/>
    </reaction>
</comment>
<evidence type="ECO:0000256" key="6">
    <source>
        <dbReference type="ARBA" id="ARBA00023239"/>
    </source>
</evidence>
<dbReference type="Gene3D" id="3.20.20.70">
    <property type="entry name" value="Aldolase class I"/>
    <property type="match status" value="1"/>
</dbReference>
<keyword evidence="6 9" id="KW-0456">Lyase</keyword>
<dbReference type="InterPro" id="IPR031338">
    <property type="entry name" value="KDPG/KHG_AS_2"/>
</dbReference>
<dbReference type="SUPFAM" id="SSF51569">
    <property type="entry name" value="Aldolase"/>
    <property type="match status" value="1"/>
</dbReference>
<dbReference type="NCBIfam" id="TIGR01182">
    <property type="entry name" value="eda"/>
    <property type="match status" value="1"/>
</dbReference>
<dbReference type="PANTHER" id="PTHR30246">
    <property type="entry name" value="2-KETO-3-DEOXY-6-PHOSPHOGLUCONATE ALDOLASE"/>
    <property type="match status" value="1"/>
</dbReference>
<comment type="pathway">
    <text evidence="2">Carbohydrate acid metabolism; 2-dehydro-3-deoxy-D-gluconate degradation; D-glyceraldehyde 3-phosphate and pyruvate from 2-dehydro-3-deoxy-D-gluconate: step 2/2.</text>
</comment>